<protein>
    <submittedName>
        <fullName evidence="1">Uncharacterized protein</fullName>
    </submittedName>
</protein>
<dbReference type="Proteomes" id="UP000828390">
    <property type="component" value="Unassembled WGS sequence"/>
</dbReference>
<evidence type="ECO:0000313" key="2">
    <source>
        <dbReference type="Proteomes" id="UP000828390"/>
    </source>
</evidence>
<name>A0A9D4IQU8_DREPO</name>
<accession>A0A9D4IQU8</accession>
<organism evidence="1 2">
    <name type="scientific">Dreissena polymorpha</name>
    <name type="common">Zebra mussel</name>
    <name type="synonym">Mytilus polymorpha</name>
    <dbReference type="NCBI Taxonomy" id="45954"/>
    <lineage>
        <taxon>Eukaryota</taxon>
        <taxon>Metazoa</taxon>
        <taxon>Spiralia</taxon>
        <taxon>Lophotrochozoa</taxon>
        <taxon>Mollusca</taxon>
        <taxon>Bivalvia</taxon>
        <taxon>Autobranchia</taxon>
        <taxon>Heteroconchia</taxon>
        <taxon>Euheterodonta</taxon>
        <taxon>Imparidentia</taxon>
        <taxon>Neoheterodontei</taxon>
        <taxon>Myida</taxon>
        <taxon>Dreissenoidea</taxon>
        <taxon>Dreissenidae</taxon>
        <taxon>Dreissena</taxon>
    </lineage>
</organism>
<reference evidence="1" key="1">
    <citation type="journal article" date="2019" name="bioRxiv">
        <title>The Genome of the Zebra Mussel, Dreissena polymorpha: A Resource for Invasive Species Research.</title>
        <authorList>
            <person name="McCartney M.A."/>
            <person name="Auch B."/>
            <person name="Kono T."/>
            <person name="Mallez S."/>
            <person name="Zhang Y."/>
            <person name="Obille A."/>
            <person name="Becker A."/>
            <person name="Abrahante J.E."/>
            <person name="Garbe J."/>
            <person name="Badalamenti J.P."/>
            <person name="Herman A."/>
            <person name="Mangelson H."/>
            <person name="Liachko I."/>
            <person name="Sullivan S."/>
            <person name="Sone E.D."/>
            <person name="Koren S."/>
            <person name="Silverstein K.A.T."/>
            <person name="Beckman K.B."/>
            <person name="Gohl D.M."/>
        </authorList>
    </citation>
    <scope>NUCLEOTIDE SEQUENCE</scope>
    <source>
        <strain evidence="1">Duluth1</strain>
        <tissue evidence="1">Whole animal</tissue>
    </source>
</reference>
<reference evidence="1" key="2">
    <citation type="submission" date="2020-11" db="EMBL/GenBank/DDBJ databases">
        <authorList>
            <person name="McCartney M.A."/>
            <person name="Auch B."/>
            <person name="Kono T."/>
            <person name="Mallez S."/>
            <person name="Becker A."/>
            <person name="Gohl D.M."/>
            <person name="Silverstein K.A.T."/>
            <person name="Koren S."/>
            <person name="Bechman K.B."/>
            <person name="Herman A."/>
            <person name="Abrahante J.E."/>
            <person name="Garbe J."/>
        </authorList>
    </citation>
    <scope>NUCLEOTIDE SEQUENCE</scope>
    <source>
        <strain evidence="1">Duluth1</strain>
        <tissue evidence="1">Whole animal</tissue>
    </source>
</reference>
<keyword evidence="2" id="KW-1185">Reference proteome</keyword>
<comment type="caution">
    <text evidence="1">The sequence shown here is derived from an EMBL/GenBank/DDBJ whole genome shotgun (WGS) entry which is preliminary data.</text>
</comment>
<dbReference type="AlphaFoldDB" id="A0A9D4IQU8"/>
<proteinExistence type="predicted"/>
<gene>
    <name evidence="1" type="ORF">DPMN_162862</name>
</gene>
<dbReference type="EMBL" id="JAIWYP010000008">
    <property type="protein sequence ID" value="KAH3784791.1"/>
    <property type="molecule type" value="Genomic_DNA"/>
</dbReference>
<sequence>MLSDSLPDRRGTCKRLTYILRRAKIIWATSGDSQTVCNSARQSLSPLKTVWKSPAGVRTVLAPSKTVFESLQMPHRSGNLSGSLRLVPGQSWHRRRLSESLLQVP</sequence>
<evidence type="ECO:0000313" key="1">
    <source>
        <dbReference type="EMBL" id="KAH3784791.1"/>
    </source>
</evidence>